<accession>A0A7J8DUD3</accession>
<dbReference type="InParanoid" id="A0A7J8DUD3"/>
<dbReference type="EMBL" id="JACASF010000016">
    <property type="protein sequence ID" value="KAF6426492.1"/>
    <property type="molecule type" value="Genomic_DNA"/>
</dbReference>
<feature type="region of interest" description="Disordered" evidence="1">
    <location>
        <begin position="93"/>
        <end position="114"/>
    </location>
</feature>
<proteinExistence type="predicted"/>
<sequence>MFPKENMHLVMSNLYRIPLSTCSTQPSSPRSRVTAGVRVPSDNTRPRLAKRWTPSAEATIFQSSGSRIFHCLAWKQSSLSNKRLPCRCQDRGKSASNSAAHVTPRLSTQRLTSRHSLRAGEQPWAFFEGPGARSRVSAQVLPGATRSLSSRRCRSGSASPSTGSATAPPGIFSTRCCLSRSFSFSRYSLYRWVNRGSVTTATTAAGSPPPRRVAGPAFSPMPSARVPLCSESAQLHGYIAGRRRTTGARAAVPAAEVTSNWPPEPTDISAPATVASPWGSRGCRRGCGRPLLASP</sequence>
<evidence type="ECO:0000313" key="3">
    <source>
        <dbReference type="Proteomes" id="UP000550707"/>
    </source>
</evidence>
<dbReference type="AlphaFoldDB" id="A0A7J8DUD3"/>
<protein>
    <submittedName>
        <fullName evidence="2">Uncharacterized protein</fullName>
    </submittedName>
</protein>
<organism evidence="2 3">
    <name type="scientific">Molossus molossus</name>
    <name type="common">Pallas' mastiff bat</name>
    <name type="synonym">Vespertilio molossus</name>
    <dbReference type="NCBI Taxonomy" id="27622"/>
    <lineage>
        <taxon>Eukaryota</taxon>
        <taxon>Metazoa</taxon>
        <taxon>Chordata</taxon>
        <taxon>Craniata</taxon>
        <taxon>Vertebrata</taxon>
        <taxon>Euteleostomi</taxon>
        <taxon>Mammalia</taxon>
        <taxon>Eutheria</taxon>
        <taxon>Laurasiatheria</taxon>
        <taxon>Chiroptera</taxon>
        <taxon>Yangochiroptera</taxon>
        <taxon>Molossidae</taxon>
        <taxon>Molossus</taxon>
    </lineage>
</organism>
<evidence type="ECO:0000256" key="1">
    <source>
        <dbReference type="SAM" id="MobiDB-lite"/>
    </source>
</evidence>
<comment type="caution">
    <text evidence="2">The sequence shown here is derived from an EMBL/GenBank/DDBJ whole genome shotgun (WGS) entry which is preliminary data.</text>
</comment>
<feature type="region of interest" description="Disordered" evidence="1">
    <location>
        <begin position="253"/>
        <end position="275"/>
    </location>
</feature>
<gene>
    <name evidence="2" type="ORF">HJG59_009182</name>
</gene>
<feature type="compositionally biased region" description="Polar residues" evidence="1">
    <location>
        <begin position="94"/>
        <end position="111"/>
    </location>
</feature>
<feature type="region of interest" description="Disordered" evidence="1">
    <location>
        <begin position="23"/>
        <end position="45"/>
    </location>
</feature>
<evidence type="ECO:0000313" key="2">
    <source>
        <dbReference type="EMBL" id="KAF6426492.1"/>
    </source>
</evidence>
<keyword evidence="3" id="KW-1185">Reference proteome</keyword>
<reference evidence="2 3" key="1">
    <citation type="journal article" date="2020" name="Nature">
        <title>Six reference-quality genomes reveal evolution of bat adaptations.</title>
        <authorList>
            <person name="Jebb D."/>
            <person name="Huang Z."/>
            <person name="Pippel M."/>
            <person name="Hughes G.M."/>
            <person name="Lavrichenko K."/>
            <person name="Devanna P."/>
            <person name="Winkler S."/>
            <person name="Jermiin L.S."/>
            <person name="Skirmuntt E.C."/>
            <person name="Katzourakis A."/>
            <person name="Burkitt-Gray L."/>
            <person name="Ray D.A."/>
            <person name="Sullivan K.A.M."/>
            <person name="Roscito J.G."/>
            <person name="Kirilenko B.M."/>
            <person name="Davalos L.M."/>
            <person name="Corthals A.P."/>
            <person name="Power M.L."/>
            <person name="Jones G."/>
            <person name="Ransome R.D."/>
            <person name="Dechmann D.K.N."/>
            <person name="Locatelli A.G."/>
            <person name="Puechmaille S.J."/>
            <person name="Fedrigo O."/>
            <person name="Jarvis E.D."/>
            <person name="Hiller M."/>
            <person name="Vernes S.C."/>
            <person name="Myers E.W."/>
            <person name="Teeling E.C."/>
        </authorList>
    </citation>
    <scope>NUCLEOTIDE SEQUENCE [LARGE SCALE GENOMIC DNA]</scope>
    <source>
        <strain evidence="2">MMolMol1</strain>
        <tissue evidence="2">Muscle</tissue>
    </source>
</reference>
<dbReference type="Proteomes" id="UP000550707">
    <property type="component" value="Unassembled WGS sequence"/>
</dbReference>
<name>A0A7J8DUD3_MOLMO</name>